<feature type="domain" description="GST C-terminal" evidence="6">
    <location>
        <begin position="82"/>
        <end position="244"/>
    </location>
</feature>
<organism evidence="7 8">
    <name type="scientific">Frankliniella fusca</name>
    <dbReference type="NCBI Taxonomy" id="407009"/>
    <lineage>
        <taxon>Eukaryota</taxon>
        <taxon>Metazoa</taxon>
        <taxon>Ecdysozoa</taxon>
        <taxon>Arthropoda</taxon>
        <taxon>Hexapoda</taxon>
        <taxon>Insecta</taxon>
        <taxon>Pterygota</taxon>
        <taxon>Neoptera</taxon>
        <taxon>Paraneoptera</taxon>
        <taxon>Thysanoptera</taxon>
        <taxon>Terebrantia</taxon>
        <taxon>Thripoidea</taxon>
        <taxon>Thripidae</taxon>
        <taxon>Frankliniella</taxon>
    </lineage>
</organism>
<dbReference type="InterPro" id="IPR004045">
    <property type="entry name" value="Glutathione_S-Trfase_N"/>
</dbReference>
<dbReference type="EC" id="2.5.1.18" evidence="1"/>
<comment type="similarity">
    <text evidence="3">Belongs to the GST superfamily. Sigma family.</text>
</comment>
<gene>
    <name evidence="7" type="ORF">KUF71_004653</name>
</gene>
<dbReference type="SFLD" id="SFLDG01205">
    <property type="entry name" value="AMPS.1"/>
    <property type="match status" value="1"/>
</dbReference>
<dbReference type="EMBL" id="JAHWGI010001409">
    <property type="protein sequence ID" value="KAK3930082.1"/>
    <property type="molecule type" value="Genomic_DNA"/>
</dbReference>
<dbReference type="SFLD" id="SFLDG00363">
    <property type="entry name" value="AMPS_(cytGST):_Alpha-__Mu-__Pi"/>
    <property type="match status" value="1"/>
</dbReference>
<dbReference type="PROSITE" id="PS50404">
    <property type="entry name" value="GST_NTER"/>
    <property type="match status" value="1"/>
</dbReference>
<reference evidence="7" key="1">
    <citation type="submission" date="2021-07" db="EMBL/GenBank/DDBJ databases">
        <authorList>
            <person name="Catto M.A."/>
            <person name="Jacobson A."/>
            <person name="Kennedy G."/>
            <person name="Labadie P."/>
            <person name="Hunt B.G."/>
            <person name="Srinivasan R."/>
        </authorList>
    </citation>
    <scope>NUCLEOTIDE SEQUENCE</scope>
    <source>
        <strain evidence="7">PL_HMW_Pooled</strain>
        <tissue evidence="7">Head</tissue>
    </source>
</reference>
<proteinExistence type="inferred from homology"/>
<dbReference type="GO" id="GO:0004364">
    <property type="term" value="F:glutathione transferase activity"/>
    <property type="evidence" value="ECO:0007669"/>
    <property type="project" value="UniProtKB-EC"/>
</dbReference>
<dbReference type="SUPFAM" id="SSF47616">
    <property type="entry name" value="GST C-terminal domain-like"/>
    <property type="match status" value="2"/>
</dbReference>
<dbReference type="InterPro" id="IPR036249">
    <property type="entry name" value="Thioredoxin-like_sf"/>
</dbReference>
<dbReference type="PANTHER" id="PTHR11571">
    <property type="entry name" value="GLUTATHIONE S-TRANSFERASE"/>
    <property type="match status" value="1"/>
</dbReference>
<comment type="catalytic activity">
    <reaction evidence="4">
        <text>RX + glutathione = an S-substituted glutathione + a halide anion + H(+)</text>
        <dbReference type="Rhea" id="RHEA:16437"/>
        <dbReference type="ChEBI" id="CHEBI:15378"/>
        <dbReference type="ChEBI" id="CHEBI:16042"/>
        <dbReference type="ChEBI" id="CHEBI:17792"/>
        <dbReference type="ChEBI" id="CHEBI:57925"/>
        <dbReference type="ChEBI" id="CHEBI:90779"/>
        <dbReference type="EC" id="2.5.1.18"/>
    </reaction>
</comment>
<dbReference type="GO" id="GO:0006749">
    <property type="term" value="P:glutathione metabolic process"/>
    <property type="evidence" value="ECO:0007669"/>
    <property type="project" value="TreeGrafter"/>
</dbReference>
<dbReference type="CDD" id="cd03192">
    <property type="entry name" value="GST_C_Sigma_like"/>
    <property type="match status" value="1"/>
</dbReference>
<evidence type="ECO:0000256" key="4">
    <source>
        <dbReference type="ARBA" id="ARBA00047960"/>
    </source>
</evidence>
<keyword evidence="8" id="KW-1185">Reference proteome</keyword>
<dbReference type="AlphaFoldDB" id="A0AAE1LTS5"/>
<dbReference type="InterPro" id="IPR040079">
    <property type="entry name" value="Glutathione_S-Trfase"/>
</dbReference>
<dbReference type="Gene3D" id="1.20.1050.10">
    <property type="match status" value="2"/>
</dbReference>
<dbReference type="Pfam" id="PF02798">
    <property type="entry name" value="GST_N"/>
    <property type="match status" value="1"/>
</dbReference>
<dbReference type="PROSITE" id="PS50405">
    <property type="entry name" value="GST_CTER"/>
    <property type="match status" value="1"/>
</dbReference>
<evidence type="ECO:0000256" key="3">
    <source>
        <dbReference type="ARBA" id="ARBA00038317"/>
    </source>
</evidence>
<accession>A0AAE1LTS5</accession>
<dbReference type="PANTHER" id="PTHR11571:SF224">
    <property type="entry name" value="HEMATOPOIETIC PROSTAGLANDIN D SYNTHASE"/>
    <property type="match status" value="1"/>
</dbReference>
<dbReference type="SUPFAM" id="SSF52833">
    <property type="entry name" value="Thioredoxin-like"/>
    <property type="match status" value="1"/>
</dbReference>
<evidence type="ECO:0000259" key="5">
    <source>
        <dbReference type="PROSITE" id="PS50404"/>
    </source>
</evidence>
<evidence type="ECO:0000313" key="8">
    <source>
        <dbReference type="Proteomes" id="UP001219518"/>
    </source>
</evidence>
<feature type="domain" description="GST N-terminal" evidence="5">
    <location>
        <begin position="3"/>
        <end position="80"/>
    </location>
</feature>
<evidence type="ECO:0000313" key="7">
    <source>
        <dbReference type="EMBL" id="KAK3930082.1"/>
    </source>
</evidence>
<evidence type="ECO:0000256" key="1">
    <source>
        <dbReference type="ARBA" id="ARBA00012452"/>
    </source>
</evidence>
<dbReference type="SFLD" id="SFLDS00019">
    <property type="entry name" value="Glutathione_Transferase_(cytos"/>
    <property type="match status" value="1"/>
</dbReference>
<dbReference type="InterPro" id="IPR004046">
    <property type="entry name" value="GST_C"/>
</dbReference>
<keyword evidence="2" id="KW-0808">Transferase</keyword>
<comment type="caution">
    <text evidence="7">The sequence shown here is derived from an EMBL/GenBank/DDBJ whole genome shotgun (WGS) entry which is preliminary data.</text>
</comment>
<dbReference type="GO" id="GO:0004602">
    <property type="term" value="F:glutathione peroxidase activity"/>
    <property type="evidence" value="ECO:0007669"/>
    <property type="project" value="UniProtKB-ARBA"/>
</dbReference>
<evidence type="ECO:0000256" key="2">
    <source>
        <dbReference type="ARBA" id="ARBA00022679"/>
    </source>
</evidence>
<sequence>MAPKYKLHYFDVTALGEPIRFLLAYGNLDWEDIRYDDAKWAEAKNKMPFGQMPVLDIDGKIFAQSTAISRYLAKQVGLSGKDDIENLQIDIAVDLFHDFRQKIGGWFYDPIPESKAAKEVQLKEQVPYYLKKFEQIVKDNNGFLVNGKSYRLQRAKAPLHGSQHLTLIEPGRRILDNTNGLRISSFVNPLTWADIYFVAPLKYFKFLYGKDFLEGYPLLQELVKKVESTPAIAGYIAKRPAGDK</sequence>
<dbReference type="FunFam" id="3.40.30.10:FF:000035">
    <property type="entry name" value="hematopoietic prostaglandin D synthase"/>
    <property type="match status" value="1"/>
</dbReference>
<evidence type="ECO:0000259" key="6">
    <source>
        <dbReference type="PROSITE" id="PS50405"/>
    </source>
</evidence>
<dbReference type="InterPro" id="IPR050213">
    <property type="entry name" value="GST_superfamily"/>
</dbReference>
<dbReference type="InterPro" id="IPR010987">
    <property type="entry name" value="Glutathione-S-Trfase_C-like"/>
</dbReference>
<dbReference type="Pfam" id="PF14497">
    <property type="entry name" value="GST_C_3"/>
    <property type="match status" value="2"/>
</dbReference>
<dbReference type="Gene3D" id="3.40.30.10">
    <property type="entry name" value="Glutaredoxin"/>
    <property type="match status" value="1"/>
</dbReference>
<dbReference type="InterPro" id="IPR036282">
    <property type="entry name" value="Glutathione-S-Trfase_C_sf"/>
</dbReference>
<protein>
    <recommendedName>
        <fullName evidence="1">glutathione transferase</fullName>
        <ecNumber evidence="1">2.5.1.18</ecNumber>
    </recommendedName>
</protein>
<dbReference type="Proteomes" id="UP001219518">
    <property type="component" value="Unassembled WGS sequence"/>
</dbReference>
<dbReference type="CDD" id="cd03039">
    <property type="entry name" value="GST_N_Sigma_like"/>
    <property type="match status" value="1"/>
</dbReference>
<reference evidence="7" key="2">
    <citation type="journal article" date="2023" name="BMC Genomics">
        <title>Pest status, molecular evolution, and epigenetic factors derived from the genome assembly of Frankliniella fusca, a thysanopteran phytovirus vector.</title>
        <authorList>
            <person name="Catto M.A."/>
            <person name="Labadie P.E."/>
            <person name="Jacobson A.L."/>
            <person name="Kennedy G.G."/>
            <person name="Srinivasan R."/>
            <person name="Hunt B.G."/>
        </authorList>
    </citation>
    <scope>NUCLEOTIDE SEQUENCE</scope>
    <source>
        <strain evidence="7">PL_HMW_Pooled</strain>
    </source>
</reference>
<name>A0AAE1LTS5_9NEOP</name>